<dbReference type="Proteomes" id="UP000305729">
    <property type="component" value="Chromosome 1"/>
</dbReference>
<dbReference type="EMBL" id="CP045429">
    <property type="protein sequence ID" value="QPB82643.1"/>
    <property type="molecule type" value="Genomic_DNA"/>
</dbReference>
<dbReference type="SUPFAM" id="SSF53335">
    <property type="entry name" value="S-adenosyl-L-methionine-dependent methyltransferases"/>
    <property type="match status" value="1"/>
</dbReference>
<reference evidence="1 2" key="1">
    <citation type="submission" date="2019-10" db="EMBL/GenBank/DDBJ databases">
        <title>Pseudoalteromonas rubra S4059.</title>
        <authorList>
            <person name="Paulsen S."/>
            <person name="Wang X."/>
        </authorList>
    </citation>
    <scope>NUCLEOTIDE SEQUENCE [LARGE SCALE GENOMIC DNA]</scope>
    <source>
        <strain evidence="1 2">S4059</strain>
    </source>
</reference>
<organism evidence="1 2">
    <name type="scientific">Pseudoalteromonas rubra</name>
    <dbReference type="NCBI Taxonomy" id="43658"/>
    <lineage>
        <taxon>Bacteria</taxon>
        <taxon>Pseudomonadati</taxon>
        <taxon>Pseudomonadota</taxon>
        <taxon>Gammaproteobacteria</taxon>
        <taxon>Alteromonadales</taxon>
        <taxon>Pseudoalteromonadaceae</taxon>
        <taxon>Pseudoalteromonas</taxon>
    </lineage>
</organism>
<dbReference type="RefSeq" id="WP_138538149.1">
    <property type="nucleotide sequence ID" value="NZ_CP045429.1"/>
</dbReference>
<accession>A0A5S3UYK6</accession>
<gene>
    <name evidence="1" type="ORF">CWC22_006400</name>
</gene>
<dbReference type="CDD" id="cd02440">
    <property type="entry name" value="AdoMet_MTases"/>
    <property type="match status" value="1"/>
</dbReference>
<dbReference type="Gene3D" id="3.40.50.150">
    <property type="entry name" value="Vaccinia Virus protein VP39"/>
    <property type="match status" value="1"/>
</dbReference>
<name>A0A5S3UYK6_9GAMM</name>
<evidence type="ECO:0000313" key="1">
    <source>
        <dbReference type="EMBL" id="QPB82643.1"/>
    </source>
</evidence>
<protein>
    <recommendedName>
        <fullName evidence="3">Methyltransferase type 11 domain-containing protein</fullName>
    </recommendedName>
</protein>
<sequence>MGINRQTFQLMLLENQFKELAGDFLCIGKQTVNVELNDIVQLMEDHQLDTSKVKSLISDEKFDSATRHGNQSLYDHDLLSALSPNLNYHCLDRSDYEGADIIQDMNEPLSAELVGKFDAIYNGSCMDNIFNPVSFLQNTTHLLKPGGRIIHIECASSVAGAYLMYSPEWFFSYYSINEFRDCKVYVTVARDASDSVYKFKTDLYEWKPDFTRGGAYNYIDACKSINGLMHVIVVAEKGENSTANKSPIQMQYLDENAVDWRVNYQKFVQSARPKLKAPIQKEQARLPLDSDHFIYLGSDF</sequence>
<dbReference type="InterPro" id="IPR029063">
    <property type="entry name" value="SAM-dependent_MTases_sf"/>
</dbReference>
<proteinExistence type="predicted"/>
<evidence type="ECO:0000313" key="2">
    <source>
        <dbReference type="Proteomes" id="UP000305729"/>
    </source>
</evidence>
<dbReference type="AlphaFoldDB" id="A0A5S3UYK6"/>
<evidence type="ECO:0008006" key="3">
    <source>
        <dbReference type="Google" id="ProtNLM"/>
    </source>
</evidence>